<gene>
    <name evidence="1" type="ORF">MUN78_16425</name>
</gene>
<dbReference type="Proteomes" id="UP000831786">
    <property type="component" value="Chromosome"/>
</dbReference>
<dbReference type="EMBL" id="CP095045">
    <property type="protein sequence ID" value="UOQ57216.1"/>
    <property type="molecule type" value="Genomic_DNA"/>
</dbReference>
<accession>A0ABY4FLU4</accession>
<evidence type="ECO:0000313" key="1">
    <source>
        <dbReference type="EMBL" id="UOQ57216.1"/>
    </source>
</evidence>
<sequence>MTKRLMSQLGVEFVEEDAMDEGNLLAFKELGFLAAPVVAVGESRDDMWSGFRPDRIKEIAQRLNKEEK</sequence>
<name>A0ABY4FLU4_9MICO</name>
<proteinExistence type="predicted"/>
<evidence type="ECO:0000313" key="2">
    <source>
        <dbReference type="Proteomes" id="UP000831786"/>
    </source>
</evidence>
<organism evidence="1 2">
    <name type="scientific">Leucobacter allii</name>
    <dbReference type="NCBI Taxonomy" id="2932247"/>
    <lineage>
        <taxon>Bacteria</taxon>
        <taxon>Bacillati</taxon>
        <taxon>Actinomycetota</taxon>
        <taxon>Actinomycetes</taxon>
        <taxon>Micrococcales</taxon>
        <taxon>Microbacteriaceae</taxon>
        <taxon>Leucobacter</taxon>
    </lineage>
</organism>
<dbReference type="Gene3D" id="3.40.30.10">
    <property type="entry name" value="Glutaredoxin"/>
    <property type="match status" value="1"/>
</dbReference>
<keyword evidence="2" id="KW-1185">Reference proteome</keyword>
<reference evidence="1 2" key="1">
    <citation type="submission" date="2022-04" db="EMBL/GenBank/DDBJ databases">
        <title>Leucobacter sp. isolated from rhizosphere of garlic.</title>
        <authorList>
            <person name="Won M."/>
            <person name="Lee C.-M."/>
            <person name="Woen H.-Y."/>
            <person name="Kwon S.-W."/>
        </authorList>
    </citation>
    <scope>NUCLEOTIDE SEQUENCE [LARGE SCALE GENOMIC DNA]</scope>
    <source>
        <strain evidence="1 2">H21R-40</strain>
    </source>
</reference>
<protein>
    <submittedName>
        <fullName evidence="1">NrdH-redoxin</fullName>
    </submittedName>
</protein>